<organism evidence="2">
    <name type="scientific">freshwater metagenome</name>
    <dbReference type="NCBI Taxonomy" id="449393"/>
    <lineage>
        <taxon>unclassified sequences</taxon>
        <taxon>metagenomes</taxon>
        <taxon>ecological metagenomes</taxon>
    </lineage>
</organism>
<reference evidence="2" key="1">
    <citation type="submission" date="2020-05" db="EMBL/GenBank/DDBJ databases">
        <authorList>
            <person name="Chiriac C."/>
            <person name="Salcher M."/>
            <person name="Ghai R."/>
            <person name="Kavagutti S V."/>
        </authorList>
    </citation>
    <scope>NUCLEOTIDE SEQUENCE</scope>
</reference>
<proteinExistence type="predicted"/>
<evidence type="ECO:0000256" key="1">
    <source>
        <dbReference type="SAM" id="Phobius"/>
    </source>
</evidence>
<evidence type="ECO:0000313" key="2">
    <source>
        <dbReference type="EMBL" id="CAB4772786.1"/>
    </source>
</evidence>
<dbReference type="GO" id="GO:0016020">
    <property type="term" value="C:membrane"/>
    <property type="evidence" value="ECO:0007669"/>
    <property type="project" value="InterPro"/>
</dbReference>
<sequence>MFDGKFRTAVDKRTAPIGRFLVKCGFSADVLTASGLLFAGATGWAIAMGHHHWAIGLLALTGAHDLFDGPVAKASQATSVRGSFFDSVIDRLSDALILGGVAYYLEANHRGQLILLPFAIMTSTFMISYQRSKAESLGLAAKGGLMERAERMILTGVSLLATSIFIPVLWILLVLTTMTALGRFRRVWLVATDASAASE</sequence>
<dbReference type="InterPro" id="IPR000462">
    <property type="entry name" value="CDP-OH_P_trans"/>
</dbReference>
<accession>A0A6J6VMG4</accession>
<dbReference type="Pfam" id="PF01066">
    <property type="entry name" value="CDP-OH_P_transf"/>
    <property type="match status" value="1"/>
</dbReference>
<dbReference type="Gene3D" id="1.20.120.1760">
    <property type="match status" value="1"/>
</dbReference>
<name>A0A6J6VMG4_9ZZZZ</name>
<dbReference type="AlphaFoldDB" id="A0A6J6VMG4"/>
<protein>
    <submittedName>
        <fullName evidence="2">Unannotated protein</fullName>
    </submittedName>
</protein>
<dbReference type="GO" id="GO:0008654">
    <property type="term" value="P:phospholipid biosynthetic process"/>
    <property type="evidence" value="ECO:0007669"/>
    <property type="project" value="InterPro"/>
</dbReference>
<gene>
    <name evidence="2" type="ORF">UFOPK2958_00014</name>
</gene>
<keyword evidence="1" id="KW-0472">Membrane</keyword>
<feature type="transmembrane region" description="Helical" evidence="1">
    <location>
        <begin position="152"/>
        <end position="176"/>
    </location>
</feature>
<dbReference type="InterPro" id="IPR043130">
    <property type="entry name" value="CDP-OH_PTrfase_TM_dom"/>
</dbReference>
<keyword evidence="1" id="KW-1133">Transmembrane helix</keyword>
<dbReference type="EMBL" id="CAFAAB010000001">
    <property type="protein sequence ID" value="CAB4772786.1"/>
    <property type="molecule type" value="Genomic_DNA"/>
</dbReference>
<dbReference type="GO" id="GO:0016780">
    <property type="term" value="F:phosphotransferase activity, for other substituted phosphate groups"/>
    <property type="evidence" value="ECO:0007669"/>
    <property type="project" value="InterPro"/>
</dbReference>
<keyword evidence="1" id="KW-0812">Transmembrane</keyword>